<sequence length="371" mass="39790">MGGARGTHETDVDMSTRVTVTGATGFVAGHVIAELLEHGYAVRATVRDLADTGKRAHLVEAARRTGGELEFARADLNGDDGWAAAVAGSAAVLHVASPFPSTPPDDERDLIDTAVEGTLRVLRACAAAGTVRRVVLTSSIAAIAYGHAEDGLRTEADWTVVERSPAYQQSKTLAERAAWDFVAKLPAGERFELVVVNPGMVLGPLLSAATSTSHEPVRRLLAGDVPGTPRVGWAPVDVRDLAVAHRLALETPEAAGNRYICAGEHLWMEDIARILAEEYRPRGFRVPTRRLPNWLVRCVALFDKGVRLTVPTLGRTESLSAGKARRELGWTMRPVRETLLDTAESLLQHGIVAPSRRKPAPAASAPRAVRA</sequence>
<dbReference type="InterPro" id="IPR050425">
    <property type="entry name" value="NAD(P)_dehydrat-like"/>
</dbReference>
<dbReference type="EMBL" id="AP026978">
    <property type="protein sequence ID" value="BDT99682.1"/>
    <property type="molecule type" value="Genomic_DNA"/>
</dbReference>
<evidence type="ECO:0000313" key="4">
    <source>
        <dbReference type="EMBL" id="BDT99682.1"/>
    </source>
</evidence>
<accession>A0ABM8CXF8</accession>
<proteinExistence type="inferred from homology"/>
<evidence type="ECO:0000313" key="5">
    <source>
        <dbReference type="Proteomes" id="UP001317870"/>
    </source>
</evidence>
<evidence type="ECO:0000256" key="2">
    <source>
        <dbReference type="ARBA" id="ARBA00023445"/>
    </source>
</evidence>
<feature type="domain" description="NAD-dependent epimerase/dehydratase" evidence="3">
    <location>
        <begin position="18"/>
        <end position="257"/>
    </location>
</feature>
<comment type="similarity">
    <text evidence="2">Belongs to the NAD(P)-dependent epimerase/dehydratase family. Dihydroflavonol-4-reductase subfamily.</text>
</comment>
<dbReference type="Gene3D" id="3.40.50.720">
    <property type="entry name" value="NAD(P)-binding Rossmann-like Domain"/>
    <property type="match status" value="1"/>
</dbReference>
<keyword evidence="5" id="KW-1185">Reference proteome</keyword>
<dbReference type="InterPro" id="IPR001509">
    <property type="entry name" value="Epimerase_deHydtase"/>
</dbReference>
<evidence type="ECO:0000259" key="3">
    <source>
        <dbReference type="Pfam" id="PF01370"/>
    </source>
</evidence>
<dbReference type="PANTHER" id="PTHR10366:SF564">
    <property type="entry name" value="STEROL-4-ALPHA-CARBOXYLATE 3-DEHYDROGENASE, DECARBOXYLATING"/>
    <property type="match status" value="1"/>
</dbReference>
<organism evidence="4 5">
    <name type="scientific">Nocardia sputorum</name>
    <dbReference type="NCBI Taxonomy" id="2984338"/>
    <lineage>
        <taxon>Bacteria</taxon>
        <taxon>Bacillati</taxon>
        <taxon>Actinomycetota</taxon>
        <taxon>Actinomycetes</taxon>
        <taxon>Mycobacteriales</taxon>
        <taxon>Nocardiaceae</taxon>
        <taxon>Nocardia</taxon>
    </lineage>
</organism>
<protein>
    <submittedName>
        <fullName evidence="4">Dihydroflavonol-4-reductase</fullName>
    </submittedName>
</protein>
<dbReference type="PANTHER" id="PTHR10366">
    <property type="entry name" value="NAD DEPENDENT EPIMERASE/DEHYDRATASE"/>
    <property type="match status" value="1"/>
</dbReference>
<dbReference type="InterPro" id="IPR036291">
    <property type="entry name" value="NAD(P)-bd_dom_sf"/>
</dbReference>
<dbReference type="Proteomes" id="UP001317870">
    <property type="component" value="Chromosome"/>
</dbReference>
<reference evidence="4 5" key="1">
    <citation type="submission" date="2022-11" db="EMBL/GenBank/DDBJ databases">
        <title>Genome Sequencing of Nocardia sp. ON39_IFM12276 and assembly.</title>
        <authorList>
            <person name="Shimojima M."/>
            <person name="Toyokawa M."/>
            <person name="Uesaka K."/>
        </authorList>
    </citation>
    <scope>NUCLEOTIDE SEQUENCE [LARGE SCALE GENOMIC DNA]</scope>
    <source>
        <strain evidence="4 5">IFM 12276</strain>
    </source>
</reference>
<keyword evidence="1" id="KW-0560">Oxidoreductase</keyword>
<evidence type="ECO:0000256" key="1">
    <source>
        <dbReference type="ARBA" id="ARBA00023002"/>
    </source>
</evidence>
<gene>
    <name evidence="4" type="ORF">IFM12276_27110</name>
</gene>
<dbReference type="SUPFAM" id="SSF51735">
    <property type="entry name" value="NAD(P)-binding Rossmann-fold domains"/>
    <property type="match status" value="1"/>
</dbReference>
<dbReference type="CDD" id="cd05227">
    <property type="entry name" value="AR_SDR_e"/>
    <property type="match status" value="1"/>
</dbReference>
<name>A0ABM8CXF8_9NOCA</name>
<dbReference type="Pfam" id="PF01370">
    <property type="entry name" value="Epimerase"/>
    <property type="match status" value="1"/>
</dbReference>